<protein>
    <submittedName>
        <fullName evidence="1">Uncharacterized protein</fullName>
    </submittedName>
</protein>
<comment type="caution">
    <text evidence="1">The sequence shown here is derived from an EMBL/GenBank/DDBJ whole genome shotgun (WGS) entry which is preliminary data.</text>
</comment>
<dbReference type="RefSeq" id="WP_118257143.1">
    <property type="nucleotide sequence ID" value="NZ_QRKN01000001.1"/>
</dbReference>
<gene>
    <name evidence="1" type="ORF">DW172_03010</name>
</gene>
<dbReference type="Proteomes" id="UP000285865">
    <property type="component" value="Unassembled WGS sequence"/>
</dbReference>
<evidence type="ECO:0000313" key="1">
    <source>
        <dbReference type="EMBL" id="RHI25667.1"/>
    </source>
</evidence>
<reference evidence="1 2" key="1">
    <citation type="submission" date="2018-08" db="EMBL/GenBank/DDBJ databases">
        <title>A genome reference for cultivated species of the human gut microbiota.</title>
        <authorList>
            <person name="Zou Y."/>
            <person name="Xue W."/>
            <person name="Luo G."/>
        </authorList>
    </citation>
    <scope>NUCLEOTIDE SEQUENCE [LARGE SCALE GENOMIC DNA]</scope>
    <source>
        <strain evidence="1 2">AM16-11</strain>
    </source>
</reference>
<dbReference type="AlphaFoldDB" id="A0A414ZR10"/>
<evidence type="ECO:0000313" key="2">
    <source>
        <dbReference type="Proteomes" id="UP000285865"/>
    </source>
</evidence>
<proteinExistence type="predicted"/>
<organism evidence="1 2">
    <name type="scientific">Agathobacter rectalis</name>
    <dbReference type="NCBI Taxonomy" id="39491"/>
    <lineage>
        <taxon>Bacteria</taxon>
        <taxon>Bacillati</taxon>
        <taxon>Bacillota</taxon>
        <taxon>Clostridia</taxon>
        <taxon>Lachnospirales</taxon>
        <taxon>Lachnospiraceae</taxon>
        <taxon>Agathobacter</taxon>
    </lineage>
</organism>
<dbReference type="EMBL" id="QRKN01000001">
    <property type="protein sequence ID" value="RHI25667.1"/>
    <property type="molecule type" value="Genomic_DNA"/>
</dbReference>
<name>A0A414ZR10_9FIRM</name>
<sequence length="154" mass="18501">MKTTFPLVMKVGEKLKNIFLEAAMNYNKMSDSEKAEANDKIRENVKEIMKPRPKTEREKELDRLAKEEKEEYERNKNAFYADPIHWNNNKRRRHGLSVLRGSVNKYRSKKYPAFYPSVKFFGRLDDIITETLEDNFKNNEYFNSFVEEKRFGSW</sequence>
<accession>A0A414ZR10</accession>